<dbReference type="EMBL" id="FR824416">
    <property type="protein sequence ID" value="CCA26414.1"/>
    <property type="molecule type" value="Genomic_DNA"/>
</dbReference>
<sequence>MTIDRILVKKLRGPKSGQKVLSYVNKNFQFRSLVRVTTPSPTSTWIILPH</sequence>
<protein>
    <submittedName>
        <fullName evidence="1">AlNc14C372G11122 protein</fullName>
    </submittedName>
</protein>
<dbReference type="HOGENOM" id="CLU_3128226_0_0_1"/>
<dbReference type="AlphaFoldDB" id="F0WY63"/>
<proteinExistence type="predicted"/>
<evidence type="ECO:0000313" key="1">
    <source>
        <dbReference type="EMBL" id="CCA26414.1"/>
    </source>
</evidence>
<organism evidence="1">
    <name type="scientific">Albugo laibachii Nc14</name>
    <dbReference type="NCBI Taxonomy" id="890382"/>
    <lineage>
        <taxon>Eukaryota</taxon>
        <taxon>Sar</taxon>
        <taxon>Stramenopiles</taxon>
        <taxon>Oomycota</taxon>
        <taxon>Peronosporomycetes</taxon>
        <taxon>Albuginales</taxon>
        <taxon>Albuginaceae</taxon>
        <taxon>Albugo</taxon>
    </lineage>
</organism>
<reference evidence="1" key="2">
    <citation type="submission" date="2011-02" db="EMBL/GenBank/DDBJ databases">
        <authorList>
            <person name="MacLean D."/>
        </authorList>
    </citation>
    <scope>NUCLEOTIDE SEQUENCE</scope>
</reference>
<accession>F0WY63</accession>
<name>F0WY63_9STRA</name>
<gene>
    <name evidence="1" type="primary">AlNc14C372G11122</name>
    <name evidence="1" type="ORF">ALNC14_125580</name>
</gene>
<reference evidence="1" key="1">
    <citation type="journal article" date="2011" name="PLoS Biol.">
        <title>Gene gain and loss during evolution of obligate parasitism in the white rust pathogen of Arabidopsis thaliana.</title>
        <authorList>
            <person name="Kemen E."/>
            <person name="Gardiner A."/>
            <person name="Schultz-Larsen T."/>
            <person name="Kemen A.C."/>
            <person name="Balmuth A.L."/>
            <person name="Robert-Seilaniantz A."/>
            <person name="Bailey K."/>
            <person name="Holub E."/>
            <person name="Studholme D.J."/>
            <person name="Maclean D."/>
            <person name="Jones J.D."/>
        </authorList>
    </citation>
    <scope>NUCLEOTIDE SEQUENCE</scope>
</reference>